<dbReference type="Gene3D" id="3.40.50.300">
    <property type="entry name" value="P-loop containing nucleotide triphosphate hydrolases"/>
    <property type="match status" value="1"/>
</dbReference>
<reference evidence="1 2" key="1">
    <citation type="submission" date="2017-05" db="EMBL/GenBank/DDBJ databases">
        <title>Vagococcus spp. assemblies.</title>
        <authorList>
            <person name="Gulvik C.A."/>
        </authorList>
    </citation>
    <scope>NUCLEOTIDE SEQUENCE [LARGE SCALE GENOMIC DNA]</scope>
    <source>
        <strain evidence="1 2">SS1995</strain>
    </source>
</reference>
<dbReference type="OrthoDB" id="1201990at2"/>
<proteinExistence type="predicted"/>
<dbReference type="NCBIfam" id="NF005576">
    <property type="entry name" value="PRK07261.1"/>
    <property type="match status" value="1"/>
</dbReference>
<accession>A0A429ZX95</accession>
<dbReference type="Proteomes" id="UP000287857">
    <property type="component" value="Unassembled WGS sequence"/>
</dbReference>
<dbReference type="SUPFAM" id="SSF52540">
    <property type="entry name" value="P-loop containing nucleoside triphosphate hydrolases"/>
    <property type="match status" value="1"/>
</dbReference>
<gene>
    <name evidence="1" type="ORF">CBF37_08290</name>
</gene>
<organism evidence="1 2">
    <name type="scientific">Vagococcus vulneris</name>
    <dbReference type="NCBI Taxonomy" id="1977869"/>
    <lineage>
        <taxon>Bacteria</taxon>
        <taxon>Bacillati</taxon>
        <taxon>Bacillota</taxon>
        <taxon>Bacilli</taxon>
        <taxon>Lactobacillales</taxon>
        <taxon>Enterococcaceae</taxon>
        <taxon>Vagococcus</taxon>
    </lineage>
</organism>
<dbReference type="InterPro" id="IPR027417">
    <property type="entry name" value="P-loop_NTPase"/>
</dbReference>
<dbReference type="EMBL" id="NGJS01000011">
    <property type="protein sequence ID" value="RST98299.1"/>
    <property type="molecule type" value="Genomic_DNA"/>
</dbReference>
<dbReference type="RefSeq" id="WP_125984277.1">
    <property type="nucleotide sequence ID" value="NZ_NGJS01000011.1"/>
</dbReference>
<dbReference type="AlphaFoldDB" id="A0A429ZX95"/>
<name>A0A429ZX95_9ENTE</name>
<evidence type="ECO:0000313" key="1">
    <source>
        <dbReference type="EMBL" id="RST98299.1"/>
    </source>
</evidence>
<evidence type="ECO:0000313" key="2">
    <source>
        <dbReference type="Proteomes" id="UP000287857"/>
    </source>
</evidence>
<dbReference type="PANTHER" id="PTHR37816">
    <property type="entry name" value="YALI0E33011P"/>
    <property type="match status" value="1"/>
</dbReference>
<dbReference type="InterPro" id="IPR052922">
    <property type="entry name" value="Cytidylate_Kinase-2"/>
</dbReference>
<comment type="caution">
    <text evidence="1">The sequence shown here is derived from an EMBL/GenBank/DDBJ whole genome shotgun (WGS) entry which is preliminary data.</text>
</comment>
<dbReference type="PANTHER" id="PTHR37816:SF3">
    <property type="entry name" value="MODULATES DNA TOPOLOGY"/>
    <property type="match status" value="1"/>
</dbReference>
<keyword evidence="2" id="KW-1185">Reference proteome</keyword>
<protein>
    <submittedName>
        <fullName evidence="1">Topology modulation protein</fullName>
    </submittedName>
</protein>
<sequence>MKIAILGYSGSGKSTLARLLGESYEIPVLHLDTVQFEPNWQVRDCLEAQKIIKQFMIEHQQWVIDGNYSTFLQKERLNQADIIIYLNFSRWRCLYRVSKRYQKYRGTNRQDMTEGCEEKLDSEFIWWVLYEGRKKAARLHYKQLRHDYSEKFIEFKTPRQLTSWLTQQGIILDE</sequence>